<gene>
    <name evidence="2" type="ORF">GA0061098_101190</name>
</gene>
<evidence type="ECO:0000313" key="2">
    <source>
        <dbReference type="EMBL" id="SCB45685.1"/>
    </source>
</evidence>
<reference evidence="3" key="1">
    <citation type="submission" date="2016-08" db="EMBL/GenBank/DDBJ databases">
        <authorList>
            <person name="Varghese N."/>
            <person name="Submissions Spin"/>
        </authorList>
    </citation>
    <scope>NUCLEOTIDE SEQUENCE [LARGE SCALE GENOMIC DNA]</scope>
    <source>
        <strain evidence="3">ERR11</strain>
    </source>
</reference>
<sequence length="193" mass="20575">MRDLSPSASSASTARRARSRPSASRSCAAPILASRSLRPGGAARALAPGSCGVADFTRCEPTPMAIPKDCAASLRCRLMASARGMPPVMELISSGACMVLPSSEARRSICVRPNPAMRSARSRLRPWPGPRADPARCPDGRPCAGPGRRRSCSLHPSHRATALRRIGPRQRARRRLPRVQAGARCPPPAESLR</sequence>
<feature type="region of interest" description="Disordered" evidence="1">
    <location>
        <begin position="1"/>
        <end position="26"/>
    </location>
</feature>
<accession>A0A1C3X0I9</accession>
<feature type="region of interest" description="Disordered" evidence="1">
    <location>
        <begin position="120"/>
        <end position="193"/>
    </location>
</feature>
<dbReference type="EMBL" id="FMAI01000011">
    <property type="protein sequence ID" value="SCB45685.1"/>
    <property type="molecule type" value="Genomic_DNA"/>
</dbReference>
<proteinExistence type="predicted"/>
<name>A0A1C3X0I9_9BRAD</name>
<keyword evidence="3" id="KW-1185">Reference proteome</keyword>
<dbReference type="Proteomes" id="UP000199184">
    <property type="component" value="Unassembled WGS sequence"/>
</dbReference>
<dbReference type="AlphaFoldDB" id="A0A1C3X0I9"/>
<organism evidence="2 3">
    <name type="scientific">Bradyrhizobium shewense</name>
    <dbReference type="NCBI Taxonomy" id="1761772"/>
    <lineage>
        <taxon>Bacteria</taxon>
        <taxon>Pseudomonadati</taxon>
        <taxon>Pseudomonadota</taxon>
        <taxon>Alphaproteobacteria</taxon>
        <taxon>Hyphomicrobiales</taxon>
        <taxon>Nitrobacteraceae</taxon>
        <taxon>Bradyrhizobium</taxon>
    </lineage>
</organism>
<evidence type="ECO:0000313" key="3">
    <source>
        <dbReference type="Proteomes" id="UP000199184"/>
    </source>
</evidence>
<protein>
    <submittedName>
        <fullName evidence="2">Uncharacterized protein</fullName>
    </submittedName>
</protein>
<evidence type="ECO:0000256" key="1">
    <source>
        <dbReference type="SAM" id="MobiDB-lite"/>
    </source>
</evidence>
<feature type="compositionally biased region" description="Basic residues" evidence="1">
    <location>
        <begin position="147"/>
        <end position="177"/>
    </location>
</feature>